<dbReference type="InterPro" id="IPR018763">
    <property type="entry name" value="DUF2334"/>
</dbReference>
<sequence length="571" mass="65338">MTFDRRVLYSATFMVLLLIFNPLTAFAEGRFISLDERKVTLIYYGSDEGSMKNVHFLDGTLSGLFEHVELVNLDDVNAEKLRNSEIIVFYSAYEIDDQKKLNLFSDYEGFVLGIGDGALHLPQFSDWTISGKQSVFSIGEKKLERPMEILKIEPAEQMEVIEWGQKFEERFPVILKNSAKGFVDFNTFDSERRFIFSKSLFSLFQLEEPEIHPAYIRLEDISPVSDPKQVSETAAYLLDKGIPVYLVIIPVYINPETGKKVTLDDAPDLKKVLEQLVSRGAYVISHGYTHTYHSTETGEGFEFWDSVMNQPITALAADESVAKIKSRDEFSSLEEYGEYLRSLQQIESQYTKNKLENSIHSLTNWGLPPTAFEAPHYAMSSNGYRVASQYFSAIFGQMQVSDTDWKVMTAPLFISSPAILNGMTLYPETIGYVNPDSLDPIGEVEEVLDEVAEVPGAVIGGIYHPYLGMEYLEEFVSLFEKVPNLQWIELDQYPHSVQTDYVQISMPGDGRILVKEEFPWQTKITNYFKDNPVEALLWVIVAVTGIFLSIFIVYIFFLRIRYRKQLFEERN</sequence>
<proteinExistence type="predicted"/>
<gene>
    <name evidence="2" type="ORF">ACFPOH_12950</name>
</gene>
<name>A0ABW0RCY2_9BACL</name>
<reference evidence="3" key="1">
    <citation type="journal article" date="2019" name="Int. J. Syst. Evol. Microbiol.">
        <title>The Global Catalogue of Microorganisms (GCM) 10K type strain sequencing project: providing services to taxonomists for standard genome sequencing and annotation.</title>
        <authorList>
            <consortium name="The Broad Institute Genomics Platform"/>
            <consortium name="The Broad Institute Genome Sequencing Center for Infectious Disease"/>
            <person name="Wu L."/>
            <person name="Ma J."/>
        </authorList>
    </citation>
    <scope>NUCLEOTIDE SEQUENCE [LARGE SCALE GENOMIC DNA]</scope>
    <source>
        <strain evidence="3">CCUG 56331</strain>
    </source>
</reference>
<evidence type="ECO:0000313" key="3">
    <source>
        <dbReference type="Proteomes" id="UP001595978"/>
    </source>
</evidence>
<dbReference type="EMBL" id="JBHSNQ010000172">
    <property type="protein sequence ID" value="MFC5542614.1"/>
    <property type="molecule type" value="Genomic_DNA"/>
</dbReference>
<organism evidence="2 3">
    <name type="scientific">Ureibacillus suwonensis</name>
    <dbReference type="NCBI Taxonomy" id="313007"/>
    <lineage>
        <taxon>Bacteria</taxon>
        <taxon>Bacillati</taxon>
        <taxon>Bacillota</taxon>
        <taxon>Bacilli</taxon>
        <taxon>Bacillales</taxon>
        <taxon>Caryophanaceae</taxon>
        <taxon>Ureibacillus</taxon>
    </lineage>
</organism>
<feature type="transmembrane region" description="Helical" evidence="1">
    <location>
        <begin position="535"/>
        <end position="557"/>
    </location>
</feature>
<accession>A0ABW0RCY2</accession>
<evidence type="ECO:0000256" key="1">
    <source>
        <dbReference type="SAM" id="Phobius"/>
    </source>
</evidence>
<keyword evidence="1" id="KW-0472">Membrane</keyword>
<dbReference type="Pfam" id="PF10096">
    <property type="entry name" value="DUF2334"/>
    <property type="match status" value="1"/>
</dbReference>
<dbReference type="SUPFAM" id="SSF88713">
    <property type="entry name" value="Glycoside hydrolase/deacetylase"/>
    <property type="match status" value="1"/>
</dbReference>
<evidence type="ECO:0000313" key="2">
    <source>
        <dbReference type="EMBL" id="MFC5542614.1"/>
    </source>
</evidence>
<keyword evidence="1" id="KW-1133">Transmembrane helix</keyword>
<protein>
    <submittedName>
        <fullName evidence="2">DUF2334 domain-containing protein</fullName>
    </submittedName>
</protein>
<dbReference type="RefSeq" id="WP_390310033.1">
    <property type="nucleotide sequence ID" value="NZ_JBHSNQ010000172.1"/>
</dbReference>
<comment type="caution">
    <text evidence="2">The sequence shown here is derived from an EMBL/GenBank/DDBJ whole genome shotgun (WGS) entry which is preliminary data.</text>
</comment>
<keyword evidence="3" id="KW-1185">Reference proteome</keyword>
<dbReference type="InterPro" id="IPR011330">
    <property type="entry name" value="Glyco_hydro/deAcase_b/a-brl"/>
</dbReference>
<dbReference type="Proteomes" id="UP001595978">
    <property type="component" value="Unassembled WGS sequence"/>
</dbReference>
<keyword evidence="1" id="KW-0812">Transmembrane</keyword>